<proteinExistence type="inferred from homology"/>
<dbReference type="Proteomes" id="UP000000323">
    <property type="component" value="Chromosome 1"/>
</dbReference>
<comment type="similarity">
    <text evidence="1 2">Belongs to the small heat shock protein (HSP20) family.</text>
</comment>
<feature type="compositionally biased region" description="Polar residues" evidence="3">
    <location>
        <begin position="142"/>
        <end position="161"/>
    </location>
</feature>
<dbReference type="InterPro" id="IPR031107">
    <property type="entry name" value="Small_HSP"/>
</dbReference>
<dbReference type="Gene3D" id="2.60.40.790">
    <property type="match status" value="1"/>
</dbReference>
<dbReference type="PROSITE" id="PS51203">
    <property type="entry name" value="CS"/>
    <property type="match status" value="1"/>
</dbReference>
<dbReference type="OrthoDB" id="189458at2"/>
<dbReference type="PROSITE" id="PS01031">
    <property type="entry name" value="SHSP"/>
    <property type="match status" value="1"/>
</dbReference>
<name>D1CEV1_THET1</name>
<feature type="region of interest" description="Disordered" evidence="3">
    <location>
        <begin position="132"/>
        <end position="161"/>
    </location>
</feature>
<evidence type="ECO:0000313" key="7">
    <source>
        <dbReference type="Proteomes" id="UP000000323"/>
    </source>
</evidence>
<evidence type="ECO:0000259" key="4">
    <source>
        <dbReference type="PROSITE" id="PS01031"/>
    </source>
</evidence>
<evidence type="ECO:0000256" key="1">
    <source>
        <dbReference type="PROSITE-ProRule" id="PRU00285"/>
    </source>
</evidence>
<protein>
    <submittedName>
        <fullName evidence="6">Heat shock protein Hsp20</fullName>
    </submittedName>
</protein>
<dbReference type="InterPro" id="IPR002068">
    <property type="entry name" value="A-crystallin/Hsp20_dom"/>
</dbReference>
<dbReference type="eggNOG" id="COG0071">
    <property type="taxonomic scope" value="Bacteria"/>
</dbReference>
<dbReference type="HOGENOM" id="CLU_046737_12_2_0"/>
<feature type="domain" description="SHSP" evidence="4">
    <location>
        <begin position="34"/>
        <end position="146"/>
    </location>
</feature>
<keyword evidence="6" id="KW-0346">Stress response</keyword>
<dbReference type="SUPFAM" id="SSF49764">
    <property type="entry name" value="HSP20-like chaperones"/>
    <property type="match status" value="1"/>
</dbReference>
<keyword evidence="7" id="KW-1185">Reference proteome</keyword>
<evidence type="ECO:0000256" key="3">
    <source>
        <dbReference type="SAM" id="MobiDB-lite"/>
    </source>
</evidence>
<reference evidence="7" key="1">
    <citation type="journal article" date="2010" name="Stand. Genomic Sci.">
        <title>Complete genome sequence of 'Thermobaculum terrenum' type strain (YNP1).</title>
        <authorList>
            <person name="Kiss H."/>
            <person name="Cleland D."/>
            <person name="Lapidus A."/>
            <person name="Lucas S."/>
            <person name="Glavina Del Rio T."/>
            <person name="Nolan M."/>
            <person name="Tice H."/>
            <person name="Han C."/>
            <person name="Goodwin L."/>
            <person name="Pitluck S."/>
            <person name="Liolios K."/>
            <person name="Ivanova N."/>
            <person name="Mavromatis K."/>
            <person name="Ovchinnikova G."/>
            <person name="Pati A."/>
            <person name="Chen A."/>
            <person name="Palaniappan K."/>
            <person name="Land M."/>
            <person name="Hauser L."/>
            <person name="Chang Y."/>
            <person name="Jeffries C."/>
            <person name="Lu M."/>
            <person name="Brettin T."/>
            <person name="Detter J."/>
            <person name="Goker M."/>
            <person name="Tindall B."/>
            <person name="Beck B."/>
            <person name="McDermott T."/>
            <person name="Woyke T."/>
            <person name="Bristow J."/>
            <person name="Eisen J."/>
            <person name="Markowitz V."/>
            <person name="Hugenholtz P."/>
            <person name="Kyrpides N."/>
            <person name="Klenk H."/>
            <person name="Cheng J."/>
        </authorList>
    </citation>
    <scope>NUCLEOTIDE SEQUENCE [LARGE SCALE GENOMIC DNA]</scope>
    <source>
        <strain evidence="7">ATCC BAA-798 / YNP1</strain>
    </source>
</reference>
<gene>
    <name evidence="6" type="ordered locus">Tter_0539</name>
</gene>
<dbReference type="KEGG" id="ttr:Tter_0539"/>
<dbReference type="RefSeq" id="WP_012874492.1">
    <property type="nucleotide sequence ID" value="NC_013525.1"/>
</dbReference>
<dbReference type="InterPro" id="IPR007052">
    <property type="entry name" value="CS_dom"/>
</dbReference>
<feature type="domain" description="CS" evidence="5">
    <location>
        <begin position="38"/>
        <end position="141"/>
    </location>
</feature>
<dbReference type="STRING" id="525904.Tter_0539"/>
<accession>D1CEV1</accession>
<sequence>MSIQRWDPFREMMSLRDAVNRLLEESFVSPSLLMGTRESSFPVDIEETDDNFVLRASLPGYKPEEINVSITGDTLTISAEHKEEGERREGSYLVRERRLGKVTRTFTLPTRISGDQASAKYENGELVLTLPKAEESKPRRIQITTGAQTSQPSIEPQSTTQ</sequence>
<dbReference type="AlphaFoldDB" id="D1CEV1"/>
<dbReference type="CDD" id="cd06464">
    <property type="entry name" value="ACD_sHsps-like"/>
    <property type="match status" value="1"/>
</dbReference>
<evidence type="ECO:0000259" key="5">
    <source>
        <dbReference type="PROSITE" id="PS51203"/>
    </source>
</evidence>
<evidence type="ECO:0000256" key="2">
    <source>
        <dbReference type="RuleBase" id="RU003616"/>
    </source>
</evidence>
<evidence type="ECO:0000313" key="6">
    <source>
        <dbReference type="EMBL" id="ACZ41457.1"/>
    </source>
</evidence>
<dbReference type="EMBL" id="CP001825">
    <property type="protein sequence ID" value="ACZ41457.1"/>
    <property type="molecule type" value="Genomic_DNA"/>
</dbReference>
<dbReference type="PANTHER" id="PTHR11527">
    <property type="entry name" value="HEAT-SHOCK PROTEIN 20 FAMILY MEMBER"/>
    <property type="match status" value="1"/>
</dbReference>
<dbReference type="InterPro" id="IPR008978">
    <property type="entry name" value="HSP20-like_chaperone"/>
</dbReference>
<organism evidence="6 7">
    <name type="scientific">Thermobaculum terrenum (strain ATCC BAA-798 / CCMEE 7001 / YNP1)</name>
    <dbReference type="NCBI Taxonomy" id="525904"/>
    <lineage>
        <taxon>Bacteria</taxon>
        <taxon>Bacillati</taxon>
        <taxon>Chloroflexota</taxon>
        <taxon>Chloroflexia</taxon>
        <taxon>Candidatus Thermobaculales</taxon>
        <taxon>Candidatus Thermobaculaceae</taxon>
        <taxon>Thermobaculum</taxon>
    </lineage>
</organism>
<dbReference type="Pfam" id="PF00011">
    <property type="entry name" value="HSP20"/>
    <property type="match status" value="1"/>
</dbReference>